<organism evidence="2 3">
    <name type="scientific">Myriangium duriaei CBS 260.36</name>
    <dbReference type="NCBI Taxonomy" id="1168546"/>
    <lineage>
        <taxon>Eukaryota</taxon>
        <taxon>Fungi</taxon>
        <taxon>Dikarya</taxon>
        <taxon>Ascomycota</taxon>
        <taxon>Pezizomycotina</taxon>
        <taxon>Dothideomycetes</taxon>
        <taxon>Dothideomycetidae</taxon>
        <taxon>Myriangiales</taxon>
        <taxon>Myriangiaceae</taxon>
        <taxon>Myriangium</taxon>
    </lineage>
</organism>
<gene>
    <name evidence="2" type="ORF">K461DRAFT_51229</name>
</gene>
<dbReference type="Proteomes" id="UP000799439">
    <property type="component" value="Unassembled WGS sequence"/>
</dbReference>
<proteinExistence type="predicted"/>
<feature type="region of interest" description="Disordered" evidence="1">
    <location>
        <begin position="1"/>
        <end position="41"/>
    </location>
</feature>
<accession>A0A9P4IXI5</accession>
<keyword evidence="3" id="KW-1185">Reference proteome</keyword>
<name>A0A9P4IXI5_9PEZI</name>
<reference evidence="2" key="1">
    <citation type="journal article" date="2020" name="Stud. Mycol.">
        <title>101 Dothideomycetes genomes: a test case for predicting lifestyles and emergence of pathogens.</title>
        <authorList>
            <person name="Haridas S."/>
            <person name="Albert R."/>
            <person name="Binder M."/>
            <person name="Bloem J."/>
            <person name="Labutti K."/>
            <person name="Salamov A."/>
            <person name="Andreopoulos B."/>
            <person name="Baker S."/>
            <person name="Barry K."/>
            <person name="Bills G."/>
            <person name="Bluhm B."/>
            <person name="Cannon C."/>
            <person name="Castanera R."/>
            <person name="Culley D."/>
            <person name="Daum C."/>
            <person name="Ezra D."/>
            <person name="Gonzalez J."/>
            <person name="Henrissat B."/>
            <person name="Kuo A."/>
            <person name="Liang C."/>
            <person name="Lipzen A."/>
            <person name="Lutzoni F."/>
            <person name="Magnuson J."/>
            <person name="Mondo S."/>
            <person name="Nolan M."/>
            <person name="Ohm R."/>
            <person name="Pangilinan J."/>
            <person name="Park H.-J."/>
            <person name="Ramirez L."/>
            <person name="Alfaro M."/>
            <person name="Sun H."/>
            <person name="Tritt A."/>
            <person name="Yoshinaga Y."/>
            <person name="Zwiers L.-H."/>
            <person name="Turgeon B."/>
            <person name="Goodwin S."/>
            <person name="Spatafora J."/>
            <person name="Crous P."/>
            <person name="Grigoriev I."/>
        </authorList>
    </citation>
    <scope>NUCLEOTIDE SEQUENCE</scope>
    <source>
        <strain evidence="2">CBS 260.36</strain>
    </source>
</reference>
<evidence type="ECO:0000313" key="3">
    <source>
        <dbReference type="Proteomes" id="UP000799439"/>
    </source>
</evidence>
<evidence type="ECO:0000313" key="2">
    <source>
        <dbReference type="EMBL" id="KAF2148669.1"/>
    </source>
</evidence>
<dbReference type="EMBL" id="ML996092">
    <property type="protein sequence ID" value="KAF2148669.1"/>
    <property type="molecule type" value="Genomic_DNA"/>
</dbReference>
<feature type="compositionally biased region" description="Polar residues" evidence="1">
    <location>
        <begin position="92"/>
        <end position="103"/>
    </location>
</feature>
<comment type="caution">
    <text evidence="2">The sequence shown here is derived from an EMBL/GenBank/DDBJ whole genome shotgun (WGS) entry which is preliminary data.</text>
</comment>
<dbReference type="AlphaFoldDB" id="A0A9P4IXI5"/>
<feature type="compositionally biased region" description="Low complexity" evidence="1">
    <location>
        <begin position="104"/>
        <end position="113"/>
    </location>
</feature>
<feature type="compositionally biased region" description="Polar residues" evidence="1">
    <location>
        <begin position="125"/>
        <end position="152"/>
    </location>
</feature>
<feature type="region of interest" description="Disordered" evidence="1">
    <location>
        <begin position="92"/>
        <end position="159"/>
    </location>
</feature>
<sequence>MSLIMDPVPPFFNSPSSSSSHTHMHTLQRPYSTTTSTTSAPHIHSNLHQSVFAAQNRGVHKTVPSQSKLPSSINHANRLESILPEQIRNQLPLSPSRSVHTSWSSPRNSPRPNAFFEASAPAPQRQASTSSVSSNWIVPTPPHSESGSSNIAVDSRAQSFASASPQPSAAFVSSNPAVMSVNYGLPAQFGPLGIDDSTLQSQNYSLDHGFRQSIPQHPTSQAYAYSQATAIGATGVRTSSPVPLQSQYGEPSCVHLRSLQRLGLLIVGICQAGASTRVCQAGTSAGGIEVQLAG</sequence>
<evidence type="ECO:0000256" key="1">
    <source>
        <dbReference type="SAM" id="MobiDB-lite"/>
    </source>
</evidence>
<protein>
    <submittedName>
        <fullName evidence="2">Uncharacterized protein</fullName>
    </submittedName>
</protein>